<reference evidence="1" key="1">
    <citation type="journal article" date="2014" name="Front. Microbiol.">
        <title>High frequency of phylogenetically diverse reductive dehalogenase-homologous genes in deep subseafloor sedimentary metagenomes.</title>
        <authorList>
            <person name="Kawai M."/>
            <person name="Futagami T."/>
            <person name="Toyoda A."/>
            <person name="Takaki Y."/>
            <person name="Nishi S."/>
            <person name="Hori S."/>
            <person name="Arai W."/>
            <person name="Tsubouchi T."/>
            <person name="Morono Y."/>
            <person name="Uchiyama I."/>
            <person name="Ito T."/>
            <person name="Fujiyama A."/>
            <person name="Inagaki F."/>
            <person name="Takami H."/>
        </authorList>
    </citation>
    <scope>NUCLEOTIDE SEQUENCE</scope>
    <source>
        <strain evidence="1">Expedition CK06-06</strain>
    </source>
</reference>
<feature type="non-terminal residue" evidence="1">
    <location>
        <position position="1"/>
    </location>
</feature>
<dbReference type="EMBL" id="BARW01029568">
    <property type="protein sequence ID" value="GAJ10890.1"/>
    <property type="molecule type" value="Genomic_DNA"/>
</dbReference>
<name>X1VPF9_9ZZZZ</name>
<gene>
    <name evidence="1" type="ORF">S12H4_47481</name>
</gene>
<dbReference type="AlphaFoldDB" id="X1VPF9"/>
<evidence type="ECO:0000313" key="1">
    <source>
        <dbReference type="EMBL" id="GAJ10890.1"/>
    </source>
</evidence>
<organism evidence="1">
    <name type="scientific">marine sediment metagenome</name>
    <dbReference type="NCBI Taxonomy" id="412755"/>
    <lineage>
        <taxon>unclassified sequences</taxon>
        <taxon>metagenomes</taxon>
        <taxon>ecological metagenomes</taxon>
    </lineage>
</organism>
<sequence length="55" mass="6101">NISILKKLVVINDMRKIIGIMFVAEHKIMVIPAASNIRYGPLLISVVKTNIAIVQ</sequence>
<accession>X1VPF9</accession>
<proteinExistence type="predicted"/>
<protein>
    <submittedName>
        <fullName evidence="1">Uncharacterized protein</fullName>
    </submittedName>
</protein>
<comment type="caution">
    <text evidence="1">The sequence shown here is derived from an EMBL/GenBank/DDBJ whole genome shotgun (WGS) entry which is preliminary data.</text>
</comment>